<evidence type="ECO:0000259" key="4">
    <source>
        <dbReference type="PROSITE" id="PS01031"/>
    </source>
</evidence>
<comment type="similarity">
    <text evidence="2 3">Belongs to the small heat shock protein (HSP20) family.</text>
</comment>
<keyword evidence="1" id="KW-0346">Stress response</keyword>
<dbReference type="InterPro" id="IPR031107">
    <property type="entry name" value="Small_HSP"/>
</dbReference>
<protein>
    <recommendedName>
        <fullName evidence="4">SHSP domain-containing protein</fullName>
    </recommendedName>
</protein>
<gene>
    <name evidence="5" type="ORF">CSSPJE1EN1_LOCUS21886</name>
</gene>
<evidence type="ECO:0000256" key="1">
    <source>
        <dbReference type="ARBA" id="ARBA00023016"/>
    </source>
</evidence>
<dbReference type="InterPro" id="IPR002068">
    <property type="entry name" value="A-crystallin/Hsp20_dom"/>
</dbReference>
<dbReference type="CDD" id="cd06472">
    <property type="entry name" value="ACD_ScHsp26_like"/>
    <property type="match status" value="1"/>
</dbReference>
<reference evidence="5" key="1">
    <citation type="submission" date="2024-02" db="EMBL/GenBank/DDBJ databases">
        <authorList>
            <consortium name="ELIXIR-Norway"/>
            <consortium name="Elixir Norway"/>
        </authorList>
    </citation>
    <scope>NUCLEOTIDE SEQUENCE</scope>
</reference>
<feature type="domain" description="SHSP" evidence="4">
    <location>
        <begin position="55"/>
        <end position="168"/>
    </location>
</feature>
<dbReference type="Gene3D" id="2.60.40.790">
    <property type="match status" value="1"/>
</dbReference>
<proteinExistence type="inferred from homology"/>
<keyword evidence="6" id="KW-1185">Reference proteome</keyword>
<evidence type="ECO:0000256" key="3">
    <source>
        <dbReference type="RuleBase" id="RU003616"/>
    </source>
</evidence>
<dbReference type="PANTHER" id="PTHR11527">
    <property type="entry name" value="HEAT-SHOCK PROTEIN 20 FAMILY MEMBER"/>
    <property type="match status" value="1"/>
</dbReference>
<accession>A0ABP0XBB4</accession>
<dbReference type="SUPFAM" id="SSF49764">
    <property type="entry name" value="HSP20-like chaperones"/>
    <property type="match status" value="1"/>
</dbReference>
<evidence type="ECO:0000256" key="2">
    <source>
        <dbReference type="PROSITE-ProRule" id="PRU00285"/>
    </source>
</evidence>
<name>A0ABP0XBB4_9BRYO</name>
<dbReference type="Pfam" id="PF00011">
    <property type="entry name" value="HSP20"/>
    <property type="match status" value="1"/>
</dbReference>
<evidence type="ECO:0000313" key="5">
    <source>
        <dbReference type="EMBL" id="CAK9276408.1"/>
    </source>
</evidence>
<dbReference type="InterPro" id="IPR008978">
    <property type="entry name" value="HSP20-like_chaperone"/>
</dbReference>
<organism evidence="5 6">
    <name type="scientific">Sphagnum jensenii</name>
    <dbReference type="NCBI Taxonomy" id="128206"/>
    <lineage>
        <taxon>Eukaryota</taxon>
        <taxon>Viridiplantae</taxon>
        <taxon>Streptophyta</taxon>
        <taxon>Embryophyta</taxon>
        <taxon>Bryophyta</taxon>
        <taxon>Sphagnophytina</taxon>
        <taxon>Sphagnopsida</taxon>
        <taxon>Sphagnales</taxon>
        <taxon>Sphagnaceae</taxon>
        <taxon>Sphagnum</taxon>
    </lineage>
</organism>
<evidence type="ECO:0000313" key="6">
    <source>
        <dbReference type="Proteomes" id="UP001497444"/>
    </source>
</evidence>
<dbReference type="Proteomes" id="UP001497444">
    <property type="component" value="Chromosome 7"/>
</dbReference>
<dbReference type="PROSITE" id="PS01031">
    <property type="entry name" value="SHSP"/>
    <property type="match status" value="1"/>
</dbReference>
<dbReference type="EMBL" id="OZ020102">
    <property type="protein sequence ID" value="CAK9276408.1"/>
    <property type="molecule type" value="Genomic_DNA"/>
</dbReference>
<sequence>MALTPFFGGGHGGRNDIFDPWEHGFWDPWRNFDSVWDRLVPFDHRSLLAGRDMSSLQAVVNTNVDWRETPESHIFKADLPGLERGDVKVTVEGNRTLEISGERTREEENKTDTWHRVERSYGKFSRRFHLPDDANMEAVNAKVENGLLTVTVPKIKKTEREVRVVDIN</sequence>